<sequence length="452" mass="48601">MSFYREATFQVGPTRVSPIQDQLCWKQRATAELGPFSRSGPAHTASPGPYRWELVHQPGPPVRRRGKAPKDLDKEILTAHEMQREALAHLADVWNLKPAGISFRAHKSKPTPGPPAEAVLALPELESCLNVSDEVEAERRKRQEAEDEVERLRRELRACRSCTTPTSARTGSCLASRQSWRPSSLQEDGPEAGSIRAATASGNERSPLRRSDLQSAGKAPGMAQKLLARPGPKASPTSKRRALTLRRNDALQTETHQGNIVLYPDDFGHRTMMTRSSRCRSRGQAGCVILLALALSCRELLEVHVGSSATSSTAFAMEDFHAAGLRDAAASLCSLCVAAAVMIPSVMLGPVVAMPPACALLCAQIAMIYGQSLLLCLLVAAVSAMLAHGLLLVPSIAFQYSLPIVLGPGAGLCTAKILGGDRCVLFCVAALTLPVLVHCALMLRVMKVASWQ</sequence>
<evidence type="ECO:0000256" key="2">
    <source>
        <dbReference type="SAM" id="MobiDB-lite"/>
    </source>
</evidence>
<reference evidence="4 5" key="1">
    <citation type="submission" date="2016-02" db="EMBL/GenBank/DDBJ databases">
        <title>Genome analysis of coral dinoflagellate symbionts highlights evolutionary adaptations to a symbiotic lifestyle.</title>
        <authorList>
            <person name="Aranda M."/>
            <person name="Li Y."/>
            <person name="Liew Y.J."/>
            <person name="Baumgarten S."/>
            <person name="Simakov O."/>
            <person name="Wilson M."/>
            <person name="Piel J."/>
            <person name="Ashoor H."/>
            <person name="Bougouffa S."/>
            <person name="Bajic V.B."/>
            <person name="Ryu T."/>
            <person name="Ravasi T."/>
            <person name="Bayer T."/>
            <person name="Micklem G."/>
            <person name="Kim H."/>
            <person name="Bhak J."/>
            <person name="Lajeunesse T.C."/>
            <person name="Voolstra C.R."/>
        </authorList>
    </citation>
    <scope>NUCLEOTIDE SEQUENCE [LARGE SCALE GENOMIC DNA]</scope>
    <source>
        <strain evidence="4 5">CCMP2467</strain>
    </source>
</reference>
<feature type="region of interest" description="Disordered" evidence="2">
    <location>
        <begin position="163"/>
        <end position="243"/>
    </location>
</feature>
<feature type="coiled-coil region" evidence="1">
    <location>
        <begin position="128"/>
        <end position="162"/>
    </location>
</feature>
<evidence type="ECO:0000313" key="4">
    <source>
        <dbReference type="EMBL" id="OLP96631.1"/>
    </source>
</evidence>
<feature type="compositionally biased region" description="Polar residues" evidence="2">
    <location>
        <begin position="163"/>
        <end position="186"/>
    </location>
</feature>
<keyword evidence="5" id="KW-1185">Reference proteome</keyword>
<name>A0A1Q9DN80_SYMMI</name>
<proteinExistence type="predicted"/>
<keyword evidence="1" id="KW-0175">Coiled coil</keyword>
<keyword evidence="3" id="KW-1133">Transmembrane helix</keyword>
<evidence type="ECO:0000256" key="1">
    <source>
        <dbReference type="SAM" id="Coils"/>
    </source>
</evidence>
<feature type="transmembrane region" description="Helical" evidence="3">
    <location>
        <begin position="425"/>
        <end position="446"/>
    </location>
</feature>
<comment type="caution">
    <text evidence="4">The sequence shown here is derived from an EMBL/GenBank/DDBJ whole genome shotgun (WGS) entry which is preliminary data.</text>
</comment>
<feature type="transmembrane region" description="Helical" evidence="3">
    <location>
        <begin position="337"/>
        <end position="361"/>
    </location>
</feature>
<feature type="transmembrane region" description="Helical" evidence="3">
    <location>
        <begin position="373"/>
        <end position="391"/>
    </location>
</feature>
<keyword evidence="3" id="KW-0472">Membrane</keyword>
<gene>
    <name evidence="4" type="ORF">AK812_SmicGene21111</name>
</gene>
<accession>A0A1Q9DN80</accession>
<evidence type="ECO:0000256" key="3">
    <source>
        <dbReference type="SAM" id="Phobius"/>
    </source>
</evidence>
<dbReference type="OrthoDB" id="421805at2759"/>
<dbReference type="Proteomes" id="UP000186817">
    <property type="component" value="Unassembled WGS sequence"/>
</dbReference>
<keyword evidence="3" id="KW-0812">Transmembrane</keyword>
<protein>
    <submittedName>
        <fullName evidence="4">Uncharacterized protein</fullName>
    </submittedName>
</protein>
<organism evidence="4 5">
    <name type="scientific">Symbiodinium microadriaticum</name>
    <name type="common">Dinoflagellate</name>
    <name type="synonym">Zooxanthella microadriatica</name>
    <dbReference type="NCBI Taxonomy" id="2951"/>
    <lineage>
        <taxon>Eukaryota</taxon>
        <taxon>Sar</taxon>
        <taxon>Alveolata</taxon>
        <taxon>Dinophyceae</taxon>
        <taxon>Suessiales</taxon>
        <taxon>Symbiodiniaceae</taxon>
        <taxon>Symbiodinium</taxon>
    </lineage>
</organism>
<feature type="transmembrane region" description="Helical" evidence="3">
    <location>
        <begin position="397"/>
        <end position="418"/>
    </location>
</feature>
<evidence type="ECO:0000313" key="5">
    <source>
        <dbReference type="Proteomes" id="UP000186817"/>
    </source>
</evidence>
<dbReference type="EMBL" id="LSRX01000459">
    <property type="protein sequence ID" value="OLP96631.1"/>
    <property type="molecule type" value="Genomic_DNA"/>
</dbReference>
<dbReference type="AlphaFoldDB" id="A0A1Q9DN80"/>